<dbReference type="AlphaFoldDB" id="A0AAD7DFV1"/>
<dbReference type="EMBL" id="JARKIE010000065">
    <property type="protein sequence ID" value="KAJ7690324.1"/>
    <property type="molecule type" value="Genomic_DNA"/>
</dbReference>
<organism evidence="1 2">
    <name type="scientific">Mycena rosella</name>
    <name type="common">Pink bonnet</name>
    <name type="synonym">Agaricus rosellus</name>
    <dbReference type="NCBI Taxonomy" id="1033263"/>
    <lineage>
        <taxon>Eukaryota</taxon>
        <taxon>Fungi</taxon>
        <taxon>Dikarya</taxon>
        <taxon>Basidiomycota</taxon>
        <taxon>Agaricomycotina</taxon>
        <taxon>Agaricomycetes</taxon>
        <taxon>Agaricomycetidae</taxon>
        <taxon>Agaricales</taxon>
        <taxon>Marasmiineae</taxon>
        <taxon>Mycenaceae</taxon>
        <taxon>Mycena</taxon>
    </lineage>
</organism>
<comment type="caution">
    <text evidence="1">The sequence shown here is derived from an EMBL/GenBank/DDBJ whole genome shotgun (WGS) entry which is preliminary data.</text>
</comment>
<evidence type="ECO:0000313" key="1">
    <source>
        <dbReference type="EMBL" id="KAJ7690324.1"/>
    </source>
</evidence>
<proteinExistence type="predicted"/>
<gene>
    <name evidence="1" type="ORF">B0H17DRAFT_1134357</name>
</gene>
<protein>
    <submittedName>
        <fullName evidence="1">Uncharacterized protein</fullName>
    </submittedName>
</protein>
<accession>A0AAD7DFV1</accession>
<name>A0AAD7DFV1_MYCRO</name>
<keyword evidence="2" id="KW-1185">Reference proteome</keyword>
<reference evidence="1" key="1">
    <citation type="submission" date="2023-03" db="EMBL/GenBank/DDBJ databases">
        <title>Massive genome expansion in bonnet fungi (Mycena s.s.) driven by repeated elements and novel gene families across ecological guilds.</title>
        <authorList>
            <consortium name="Lawrence Berkeley National Laboratory"/>
            <person name="Harder C.B."/>
            <person name="Miyauchi S."/>
            <person name="Viragh M."/>
            <person name="Kuo A."/>
            <person name="Thoen E."/>
            <person name="Andreopoulos B."/>
            <person name="Lu D."/>
            <person name="Skrede I."/>
            <person name="Drula E."/>
            <person name="Henrissat B."/>
            <person name="Morin E."/>
            <person name="Kohler A."/>
            <person name="Barry K."/>
            <person name="LaButti K."/>
            <person name="Morin E."/>
            <person name="Salamov A."/>
            <person name="Lipzen A."/>
            <person name="Mereny Z."/>
            <person name="Hegedus B."/>
            <person name="Baldrian P."/>
            <person name="Stursova M."/>
            <person name="Weitz H."/>
            <person name="Taylor A."/>
            <person name="Grigoriev I.V."/>
            <person name="Nagy L.G."/>
            <person name="Martin F."/>
            <person name="Kauserud H."/>
        </authorList>
    </citation>
    <scope>NUCLEOTIDE SEQUENCE</scope>
    <source>
        <strain evidence="1">CBHHK067</strain>
    </source>
</reference>
<dbReference type="Proteomes" id="UP001221757">
    <property type="component" value="Unassembled WGS sequence"/>
</dbReference>
<sequence>MLAKGSGSWKLICTRFGNNGINTDISDLGRRMLILDVKKGGGRSLSYAEALHRWCCRLAPKRAERVNGTRWTRRVSWSVAGPPWEYIHNKEIKRLLMLAERTKEASEAVQ</sequence>
<evidence type="ECO:0000313" key="2">
    <source>
        <dbReference type="Proteomes" id="UP001221757"/>
    </source>
</evidence>